<feature type="domain" description="MsrB" evidence="10">
    <location>
        <begin position="8"/>
        <end position="130"/>
    </location>
</feature>
<proteinExistence type="inferred from homology"/>
<dbReference type="InterPro" id="IPR028427">
    <property type="entry name" value="Met_Sox_Rdtase_MsrB"/>
</dbReference>
<dbReference type="HAMAP" id="MF_01400">
    <property type="entry name" value="MsrB"/>
    <property type="match status" value="1"/>
</dbReference>
<feature type="binding site" evidence="9">
    <location>
        <position position="99"/>
    </location>
    <ligand>
        <name>Zn(2+)</name>
        <dbReference type="ChEBI" id="CHEBI:29105"/>
    </ligand>
</feature>
<dbReference type="PANTHER" id="PTHR10173:SF52">
    <property type="entry name" value="METHIONINE-R-SULFOXIDE REDUCTASE B1"/>
    <property type="match status" value="1"/>
</dbReference>
<reference evidence="12" key="1">
    <citation type="submission" date="2016-10" db="EMBL/GenBank/DDBJ databases">
        <authorList>
            <person name="Varghese N."/>
            <person name="Submissions S."/>
        </authorList>
    </citation>
    <scope>NUCLEOTIDE SEQUENCE [LARGE SCALE GENOMIC DNA]</scope>
    <source>
        <strain evidence="12">DSM 17875</strain>
    </source>
</reference>
<dbReference type="InterPro" id="IPR011057">
    <property type="entry name" value="Mss4-like_sf"/>
</dbReference>
<evidence type="ECO:0000313" key="11">
    <source>
        <dbReference type="EMBL" id="SDU06980.1"/>
    </source>
</evidence>
<dbReference type="GO" id="GO:0030091">
    <property type="term" value="P:protein repair"/>
    <property type="evidence" value="ECO:0007669"/>
    <property type="project" value="InterPro"/>
</dbReference>
<dbReference type="EC" id="1.8.4.12" evidence="2 9"/>
<feature type="binding site" evidence="9">
    <location>
        <position position="96"/>
    </location>
    <ligand>
        <name>Zn(2+)</name>
        <dbReference type="ChEBI" id="CHEBI:29105"/>
    </ligand>
</feature>
<dbReference type="EMBL" id="LT629785">
    <property type="protein sequence ID" value="SDU06980.1"/>
    <property type="molecule type" value="Genomic_DNA"/>
</dbReference>
<evidence type="ECO:0000256" key="2">
    <source>
        <dbReference type="ARBA" id="ARBA00012499"/>
    </source>
</evidence>
<feature type="binding site" evidence="9">
    <location>
        <position position="47"/>
    </location>
    <ligand>
        <name>Zn(2+)</name>
        <dbReference type="ChEBI" id="CHEBI:29105"/>
    </ligand>
</feature>
<organism evidence="11 12">
    <name type="scientific">Pseudomonas pohangensis</name>
    <dbReference type="NCBI Taxonomy" id="364197"/>
    <lineage>
        <taxon>Bacteria</taxon>
        <taxon>Pseudomonadati</taxon>
        <taxon>Pseudomonadota</taxon>
        <taxon>Gammaproteobacteria</taxon>
        <taxon>Pseudomonadales</taxon>
        <taxon>Pseudomonadaceae</taxon>
        <taxon>Pseudomonas</taxon>
    </lineage>
</organism>
<keyword evidence="6 9" id="KW-0560">Oxidoreductase</keyword>
<dbReference type="PANTHER" id="PTHR10173">
    <property type="entry name" value="METHIONINE SULFOXIDE REDUCTASE"/>
    <property type="match status" value="1"/>
</dbReference>
<dbReference type="GO" id="GO:0008270">
    <property type="term" value="F:zinc ion binding"/>
    <property type="evidence" value="ECO:0007669"/>
    <property type="project" value="UniProtKB-UniRule"/>
</dbReference>
<evidence type="ECO:0000313" key="12">
    <source>
        <dbReference type="Proteomes" id="UP000243232"/>
    </source>
</evidence>
<dbReference type="OrthoDB" id="9785497at2"/>
<evidence type="ECO:0000256" key="9">
    <source>
        <dbReference type="HAMAP-Rule" id="MF_01400"/>
    </source>
</evidence>
<dbReference type="GO" id="GO:0005737">
    <property type="term" value="C:cytoplasm"/>
    <property type="evidence" value="ECO:0007669"/>
    <property type="project" value="TreeGrafter"/>
</dbReference>
<comment type="cofactor">
    <cofactor evidence="9">
        <name>Zn(2+)</name>
        <dbReference type="ChEBI" id="CHEBI:29105"/>
    </cofactor>
    <text evidence="9">Binds 1 zinc ion per subunit. The zinc ion is important for the structural integrity of the protein.</text>
</comment>
<dbReference type="PROSITE" id="PS51790">
    <property type="entry name" value="MSRB"/>
    <property type="match status" value="1"/>
</dbReference>
<dbReference type="InterPro" id="IPR002579">
    <property type="entry name" value="Met_Sox_Rdtase_MsrB_dom"/>
</dbReference>
<evidence type="ECO:0000256" key="4">
    <source>
        <dbReference type="ARBA" id="ARBA00022723"/>
    </source>
</evidence>
<dbReference type="STRING" id="364197.SAMN05216296_1598"/>
<name>A0A1H2FHX4_9PSED</name>
<evidence type="ECO:0000256" key="6">
    <source>
        <dbReference type="ARBA" id="ARBA00023002"/>
    </source>
</evidence>
<gene>
    <name evidence="9" type="primary">msrB</name>
    <name evidence="11" type="ORF">SAMN05216296_1598</name>
</gene>
<evidence type="ECO:0000256" key="7">
    <source>
        <dbReference type="ARBA" id="ARBA00048488"/>
    </source>
</evidence>
<protein>
    <recommendedName>
        <fullName evidence="3 9">Peptide methionine sulfoxide reductase MsrB</fullName>
        <ecNumber evidence="2 9">1.8.4.12</ecNumber>
    </recommendedName>
    <alternativeName>
        <fullName evidence="8 9">Peptide-methionine (R)-S-oxide reductase</fullName>
    </alternativeName>
</protein>
<sequence length="134" mass="14894">MARIEKTPEEWRASLSTEEFQVCRLGGTERPFSGKYHDSKEPGTYHCVCCDAALFDSSAKFDSGCGWPSYFQAIDPAALLQLDDHSHGMRRTEVRCAACNAHLGHVFPDGPKPTGLRYCINSVCLRLVPRDAND</sequence>
<feature type="binding site" evidence="9">
    <location>
        <position position="50"/>
    </location>
    <ligand>
        <name>Zn(2+)</name>
        <dbReference type="ChEBI" id="CHEBI:29105"/>
    </ligand>
</feature>
<dbReference type="NCBIfam" id="TIGR00357">
    <property type="entry name" value="peptide-methionine (R)-S-oxide reductase MsrB"/>
    <property type="match status" value="1"/>
</dbReference>
<evidence type="ECO:0000256" key="1">
    <source>
        <dbReference type="ARBA" id="ARBA00007174"/>
    </source>
</evidence>
<dbReference type="SUPFAM" id="SSF51316">
    <property type="entry name" value="Mss4-like"/>
    <property type="match status" value="1"/>
</dbReference>
<keyword evidence="12" id="KW-1185">Reference proteome</keyword>
<comment type="catalytic activity">
    <reaction evidence="7 9">
        <text>L-methionyl-[protein] + [thioredoxin]-disulfide + H2O = L-methionyl-(R)-S-oxide-[protein] + [thioredoxin]-dithiol</text>
        <dbReference type="Rhea" id="RHEA:24164"/>
        <dbReference type="Rhea" id="RHEA-COMP:10698"/>
        <dbReference type="Rhea" id="RHEA-COMP:10700"/>
        <dbReference type="Rhea" id="RHEA-COMP:12313"/>
        <dbReference type="Rhea" id="RHEA-COMP:12314"/>
        <dbReference type="ChEBI" id="CHEBI:15377"/>
        <dbReference type="ChEBI" id="CHEBI:16044"/>
        <dbReference type="ChEBI" id="CHEBI:29950"/>
        <dbReference type="ChEBI" id="CHEBI:45764"/>
        <dbReference type="ChEBI" id="CHEBI:50058"/>
        <dbReference type="EC" id="1.8.4.12"/>
    </reaction>
</comment>
<dbReference type="GO" id="GO:0033743">
    <property type="term" value="F:peptide-methionine (R)-S-oxide reductase activity"/>
    <property type="evidence" value="ECO:0007669"/>
    <property type="project" value="UniProtKB-UniRule"/>
</dbReference>
<dbReference type="Gene3D" id="2.170.150.20">
    <property type="entry name" value="Peptide methionine sulfoxide reductase"/>
    <property type="match status" value="1"/>
</dbReference>
<evidence type="ECO:0000256" key="8">
    <source>
        <dbReference type="ARBA" id="ARBA00075819"/>
    </source>
</evidence>
<evidence type="ECO:0000259" key="10">
    <source>
        <dbReference type="PROSITE" id="PS51790"/>
    </source>
</evidence>
<dbReference type="FunFam" id="2.170.150.20:FF:000001">
    <property type="entry name" value="Peptide methionine sulfoxide reductase MsrB"/>
    <property type="match status" value="1"/>
</dbReference>
<dbReference type="AlphaFoldDB" id="A0A1H2FHX4"/>
<dbReference type="Pfam" id="PF01641">
    <property type="entry name" value="SelR"/>
    <property type="match status" value="1"/>
</dbReference>
<dbReference type="RefSeq" id="WP_090194000.1">
    <property type="nucleotide sequence ID" value="NZ_LT629785.1"/>
</dbReference>
<dbReference type="Proteomes" id="UP000243232">
    <property type="component" value="Chromosome I"/>
</dbReference>
<feature type="active site" description="Nucleophile" evidence="9">
    <location>
        <position position="119"/>
    </location>
</feature>
<accession>A0A1H2FHX4</accession>
<comment type="similarity">
    <text evidence="1 9">Belongs to the MsrB Met sulfoxide reductase family.</text>
</comment>
<dbReference type="GO" id="GO:0006979">
    <property type="term" value="P:response to oxidative stress"/>
    <property type="evidence" value="ECO:0007669"/>
    <property type="project" value="InterPro"/>
</dbReference>
<keyword evidence="4 9" id="KW-0479">Metal-binding</keyword>
<evidence type="ECO:0000256" key="3">
    <source>
        <dbReference type="ARBA" id="ARBA00021130"/>
    </source>
</evidence>
<keyword evidence="5 9" id="KW-0862">Zinc</keyword>
<evidence type="ECO:0000256" key="5">
    <source>
        <dbReference type="ARBA" id="ARBA00022833"/>
    </source>
</evidence>